<keyword evidence="26" id="KW-1185">Reference proteome</keyword>
<dbReference type="InterPro" id="IPR003439">
    <property type="entry name" value="ABC_transporter-like_ATP-bd"/>
</dbReference>
<dbReference type="InterPro" id="IPR039421">
    <property type="entry name" value="Type_1_exporter"/>
</dbReference>
<evidence type="ECO:0000256" key="6">
    <source>
        <dbReference type="ARBA" id="ARBA00022840"/>
    </source>
</evidence>
<protein>
    <recommendedName>
        <fullName evidence="17">ABC-type oligopeptide transporter ABCB9</fullName>
        <ecNumber evidence="16">7.4.2.6</ecNumber>
    </recommendedName>
    <alternativeName>
        <fullName evidence="20">ATP-binding cassette sub-family B member 9</fullName>
    </alternativeName>
    <alternativeName>
        <fullName evidence="19">ATP-binding cassette transporter 9</fullName>
    </alternativeName>
    <alternativeName>
        <fullName evidence="18">TAP-like protein</fullName>
    </alternativeName>
</protein>
<dbReference type="SUPFAM" id="SSF52540">
    <property type="entry name" value="P-loop containing nucleoside triphosphate hydrolases"/>
    <property type="match status" value="1"/>
</dbReference>
<dbReference type="PROSITE" id="PS50893">
    <property type="entry name" value="ABC_TRANSPORTER_2"/>
    <property type="match status" value="1"/>
</dbReference>
<dbReference type="AlphaFoldDB" id="A0A672FZF8"/>
<keyword evidence="11 22" id="KW-0472">Membrane</keyword>
<feature type="transmembrane region" description="Helical" evidence="22">
    <location>
        <begin position="239"/>
        <end position="265"/>
    </location>
</feature>
<feature type="transmembrane region" description="Helical" evidence="22">
    <location>
        <begin position="7"/>
        <end position="28"/>
    </location>
</feature>
<evidence type="ECO:0000256" key="19">
    <source>
        <dbReference type="ARBA" id="ARBA00083142"/>
    </source>
</evidence>
<comment type="subunit">
    <text evidence="15">Homodimer. Interacts (via TMD0 region) with LAMP1; this interaction strongly stabilizes ABCB9 and protects ABCB9 against lysosomal degradation. Interacts (via TMD0 region) with LAMP2 (isoform LAMP-2B). Interacts (via TMD0) with YIF1B; this interaction allows (but is not essential) the ER-to-Golgi trafficking and strongly depends on a salt bridge within TMD0.</text>
</comment>
<dbReference type="FunFam" id="3.40.50.300:FF:000140">
    <property type="entry name" value="Lipid A export ATP-binding/permease protein MsbA"/>
    <property type="match status" value="1"/>
</dbReference>
<evidence type="ECO:0000256" key="18">
    <source>
        <dbReference type="ARBA" id="ARBA00079330"/>
    </source>
</evidence>
<feature type="transmembrane region" description="Helical" evidence="22">
    <location>
        <begin position="196"/>
        <end position="219"/>
    </location>
</feature>
<dbReference type="PANTHER" id="PTHR43394:SF19">
    <property type="entry name" value="ABC TRANSPORTER B FAMILY"/>
    <property type="match status" value="1"/>
</dbReference>
<dbReference type="Pfam" id="PF00664">
    <property type="entry name" value="ABC_membrane"/>
    <property type="match status" value="1"/>
</dbReference>
<feature type="domain" description="ABC transporter" evidence="23">
    <location>
        <begin position="515"/>
        <end position="752"/>
    </location>
</feature>
<evidence type="ECO:0000256" key="13">
    <source>
        <dbReference type="ARBA" id="ARBA00052205"/>
    </source>
</evidence>
<evidence type="ECO:0000256" key="12">
    <source>
        <dbReference type="ARBA" id="ARBA00023228"/>
    </source>
</evidence>
<evidence type="ECO:0000256" key="17">
    <source>
        <dbReference type="ARBA" id="ARBA00068474"/>
    </source>
</evidence>
<evidence type="ECO:0000256" key="8">
    <source>
        <dbReference type="ARBA" id="ARBA00022927"/>
    </source>
</evidence>
<dbReference type="PROSITE" id="PS50929">
    <property type="entry name" value="ABC_TM1F"/>
    <property type="match status" value="1"/>
</dbReference>
<keyword evidence="3" id="KW-0813">Transport</keyword>
<evidence type="ECO:0000256" key="20">
    <source>
        <dbReference type="ARBA" id="ARBA00084061"/>
    </source>
</evidence>
<dbReference type="EC" id="7.4.2.6" evidence="16"/>
<evidence type="ECO:0000256" key="15">
    <source>
        <dbReference type="ARBA" id="ARBA00062472"/>
    </source>
</evidence>
<dbReference type="InterPro" id="IPR011527">
    <property type="entry name" value="ABC1_TM_dom"/>
</dbReference>
<dbReference type="Gene3D" id="3.40.50.300">
    <property type="entry name" value="P-loop containing nucleotide triphosphate hydrolases"/>
    <property type="match status" value="1"/>
</dbReference>
<keyword evidence="5" id="KW-0547">Nucleotide-binding</keyword>
<accession>A0A672FZF8</accession>
<evidence type="ECO:0000256" key="16">
    <source>
        <dbReference type="ARBA" id="ARBA00066336"/>
    </source>
</evidence>
<feature type="transmembrane region" description="Helical" evidence="22">
    <location>
        <begin position="316"/>
        <end position="332"/>
    </location>
</feature>
<keyword evidence="9" id="KW-1278">Translocase</keyword>
<comment type="similarity">
    <text evidence="2">Belongs to the ABC transporter superfamily. ABCB family. MHC peptide exporter (TC 3.A.1.209) subfamily.</text>
</comment>
<evidence type="ECO:0000256" key="9">
    <source>
        <dbReference type="ARBA" id="ARBA00022967"/>
    </source>
</evidence>
<dbReference type="PANTHER" id="PTHR43394">
    <property type="entry name" value="ATP-DEPENDENT PERMEASE MDL1, MITOCHONDRIAL"/>
    <property type="match status" value="1"/>
</dbReference>
<dbReference type="GO" id="GO:0015421">
    <property type="term" value="F:ABC-type oligopeptide transporter activity"/>
    <property type="evidence" value="ECO:0007669"/>
    <property type="project" value="UniProtKB-EC"/>
</dbReference>
<dbReference type="CDD" id="cd03248">
    <property type="entry name" value="ABCC_TAP"/>
    <property type="match status" value="1"/>
</dbReference>
<dbReference type="SMART" id="SM00382">
    <property type="entry name" value="AAA"/>
    <property type="match status" value="1"/>
</dbReference>
<dbReference type="OMA" id="CRLYEPQ"/>
<dbReference type="InterPro" id="IPR036640">
    <property type="entry name" value="ABC1_TM_sf"/>
</dbReference>
<evidence type="ECO:0000256" key="11">
    <source>
        <dbReference type="ARBA" id="ARBA00023136"/>
    </source>
</evidence>
<dbReference type="InParanoid" id="A0A672FZF8"/>
<feature type="region of interest" description="Disordered" evidence="21">
    <location>
        <begin position="157"/>
        <end position="177"/>
    </location>
</feature>
<gene>
    <name evidence="25" type="primary">abcb9</name>
</gene>
<evidence type="ECO:0000256" key="2">
    <source>
        <dbReference type="ARBA" id="ARBA00006493"/>
    </source>
</evidence>
<dbReference type="InterPro" id="IPR017871">
    <property type="entry name" value="ABC_transporter-like_CS"/>
</dbReference>
<keyword evidence="10 22" id="KW-1133">Transmembrane helix</keyword>
<reference evidence="25" key="2">
    <citation type="submission" date="2025-08" db="UniProtKB">
        <authorList>
            <consortium name="Ensembl"/>
        </authorList>
    </citation>
    <scope>IDENTIFICATION</scope>
</reference>
<evidence type="ECO:0000256" key="21">
    <source>
        <dbReference type="SAM" id="MobiDB-lite"/>
    </source>
</evidence>
<feature type="transmembrane region" description="Helical" evidence="22">
    <location>
        <begin position="115"/>
        <end position="134"/>
    </location>
</feature>
<evidence type="ECO:0000256" key="7">
    <source>
        <dbReference type="ARBA" id="ARBA00022856"/>
    </source>
</evidence>
<dbReference type="GO" id="GO:0015031">
    <property type="term" value="P:protein transport"/>
    <property type="evidence" value="ECO:0007669"/>
    <property type="project" value="UniProtKB-KW"/>
</dbReference>
<keyword evidence="4 22" id="KW-0812">Transmembrane</keyword>
<keyword evidence="12" id="KW-0458">Lysosome</keyword>
<feature type="transmembrane region" description="Helical" evidence="22">
    <location>
        <begin position="338"/>
        <end position="356"/>
    </location>
</feature>
<dbReference type="Pfam" id="PF00005">
    <property type="entry name" value="ABC_tran"/>
    <property type="match status" value="1"/>
</dbReference>
<dbReference type="GO" id="GO:0016887">
    <property type="term" value="F:ATP hydrolysis activity"/>
    <property type="evidence" value="ECO:0007669"/>
    <property type="project" value="InterPro"/>
</dbReference>
<evidence type="ECO:0000256" key="5">
    <source>
        <dbReference type="ARBA" id="ARBA00022741"/>
    </source>
</evidence>
<feature type="transmembrane region" description="Helical" evidence="22">
    <location>
        <begin position="82"/>
        <end position="103"/>
    </location>
</feature>
<evidence type="ECO:0000256" key="3">
    <source>
        <dbReference type="ARBA" id="ARBA00022448"/>
    </source>
</evidence>
<proteinExistence type="inferred from homology"/>
<dbReference type="PIRSF" id="PIRSF002773">
    <property type="entry name" value="ABC_prm/ATPase_B"/>
    <property type="match status" value="1"/>
</dbReference>
<comment type="subcellular location">
    <subcellularLocation>
        <location evidence="1">Lysosome membrane</location>
        <topology evidence="1">Multi-pass membrane protein</topology>
    </subcellularLocation>
</comment>
<evidence type="ECO:0000256" key="22">
    <source>
        <dbReference type="SAM" id="Phobius"/>
    </source>
</evidence>
<keyword evidence="7" id="KW-0571">Peptide transport</keyword>
<evidence type="ECO:0000259" key="24">
    <source>
        <dbReference type="PROSITE" id="PS50929"/>
    </source>
</evidence>
<reference evidence="25" key="1">
    <citation type="submission" date="2019-06" db="EMBL/GenBank/DDBJ databases">
        <authorList>
            <consortium name="Wellcome Sanger Institute Data Sharing"/>
        </authorList>
    </citation>
    <scope>NUCLEOTIDE SEQUENCE [LARGE SCALE GENOMIC DNA]</scope>
</reference>
<evidence type="ECO:0000256" key="1">
    <source>
        <dbReference type="ARBA" id="ARBA00004155"/>
    </source>
</evidence>
<dbReference type="Ensembl" id="ENSSFAT00005012704.1">
    <property type="protein sequence ID" value="ENSSFAP00005012166.1"/>
    <property type="gene ID" value="ENSSFAG00005006762.1"/>
</dbReference>
<dbReference type="PROSITE" id="PS00211">
    <property type="entry name" value="ABC_TRANSPORTER_1"/>
    <property type="match status" value="1"/>
</dbReference>
<feature type="domain" description="ABC transmembrane type-1" evidence="24">
    <location>
        <begin position="199"/>
        <end position="482"/>
    </location>
</feature>
<comment type="function">
    <text evidence="14">ATP-dependent low-affinity peptide transporter which translocates a broad spectrum of peptides from the cytosol to the lysosomal lumen for degradation. Displays a broad peptide length specificity from 6-mer up to at least 59-mer peptides with an optimum of 23-mers. Binds and transports smaller and larger peptides with the same affinity. Favors positively charged, aromatic or hydrophobic residues in the N- and C-terminal positions whereas negatively charged residues as well as asparagine and methionine are not favored.</text>
</comment>
<evidence type="ECO:0000259" key="23">
    <source>
        <dbReference type="PROSITE" id="PS50893"/>
    </source>
</evidence>
<evidence type="ECO:0000256" key="10">
    <source>
        <dbReference type="ARBA" id="ARBA00022989"/>
    </source>
</evidence>
<feature type="compositionally biased region" description="Basic and acidic residues" evidence="21">
    <location>
        <begin position="166"/>
        <end position="177"/>
    </location>
</feature>
<dbReference type="SUPFAM" id="SSF90123">
    <property type="entry name" value="ABC transporter transmembrane region"/>
    <property type="match status" value="1"/>
</dbReference>
<dbReference type="Proteomes" id="UP000472267">
    <property type="component" value="Chromosome 12"/>
</dbReference>
<comment type="catalytic activity">
    <reaction evidence="13">
        <text>a [oligopeptide](in) + ATP + H2O = a [oligopeptide](out) + ADP + phosphate + H(+)</text>
        <dbReference type="Rhea" id="RHEA:14429"/>
        <dbReference type="Rhea" id="RHEA-COMP:10531"/>
        <dbReference type="ChEBI" id="CHEBI:15377"/>
        <dbReference type="ChEBI" id="CHEBI:15378"/>
        <dbReference type="ChEBI" id="CHEBI:30616"/>
        <dbReference type="ChEBI" id="CHEBI:43474"/>
        <dbReference type="ChEBI" id="CHEBI:83228"/>
        <dbReference type="ChEBI" id="CHEBI:456216"/>
        <dbReference type="EC" id="7.4.2.6"/>
    </reaction>
    <physiologicalReaction direction="left-to-right" evidence="13">
        <dbReference type="Rhea" id="RHEA:14430"/>
    </physiologicalReaction>
</comment>
<keyword evidence="6" id="KW-0067">ATP-binding</keyword>
<name>A0A672FZF8_SALFA</name>
<dbReference type="InterPro" id="IPR027417">
    <property type="entry name" value="P-loop_NTPase"/>
</dbReference>
<feature type="transmembrane region" description="Helical" evidence="22">
    <location>
        <begin position="48"/>
        <end position="70"/>
    </location>
</feature>
<dbReference type="GO" id="GO:0005524">
    <property type="term" value="F:ATP binding"/>
    <property type="evidence" value="ECO:0007669"/>
    <property type="project" value="UniProtKB-KW"/>
</dbReference>
<feature type="region of interest" description="Disordered" evidence="21">
    <location>
        <begin position="763"/>
        <end position="795"/>
    </location>
</feature>
<keyword evidence="8" id="KW-0653">Protein transport</keyword>
<organism evidence="25 26">
    <name type="scientific">Salarias fasciatus</name>
    <name type="common">Jewelled blenny</name>
    <name type="synonym">Blennius fasciatus</name>
    <dbReference type="NCBI Taxonomy" id="181472"/>
    <lineage>
        <taxon>Eukaryota</taxon>
        <taxon>Metazoa</taxon>
        <taxon>Chordata</taxon>
        <taxon>Craniata</taxon>
        <taxon>Vertebrata</taxon>
        <taxon>Euteleostomi</taxon>
        <taxon>Actinopterygii</taxon>
        <taxon>Neopterygii</taxon>
        <taxon>Teleostei</taxon>
        <taxon>Neoteleostei</taxon>
        <taxon>Acanthomorphata</taxon>
        <taxon>Ovalentaria</taxon>
        <taxon>Blenniimorphae</taxon>
        <taxon>Blenniiformes</taxon>
        <taxon>Blennioidei</taxon>
        <taxon>Blenniidae</taxon>
        <taxon>Salariinae</taxon>
        <taxon>Salarias</taxon>
    </lineage>
</organism>
<evidence type="ECO:0000256" key="4">
    <source>
        <dbReference type="ARBA" id="ARBA00022692"/>
    </source>
</evidence>
<dbReference type="GO" id="GO:0005765">
    <property type="term" value="C:lysosomal membrane"/>
    <property type="evidence" value="ECO:0007669"/>
    <property type="project" value="UniProtKB-SubCell"/>
</dbReference>
<sequence length="795" mass="87274">MHIKVPVICTVLFVLLDVSITSVLYVHGSHWSTFTEDALDFSILRSQLDLWGLVLLRACLLLGASIGVTWNQLDGPPRASACTTAVLLVCMVVVTYALAKLLMLSELGPLSQRPWLLSLTCWTCASSLGVPLLWRLLGSGEGGGGGTRRSEDAEKLLETAGEEEEERRSERKKKDEQSSSGATLGRLLTYCRKDSGLLFVAVLFLVISAVCEAFIPYYYGKAIDSIVVHQSMEYLAKPVATLAVLALASSLAMGVRGGVFTLTFASLNLRLRNHLFTTLMRQEIAFFDENHTGEILSRLSADTTQVSDLISVNINIFLRSVIKGVGFFIFMFRMSWKLTMVTIMGFPFIALVSKLYGQYYKKLTKEVQTTLAEANKVAEETISAMRTVRSFANESGEADSYYAKLLVMFRLNRKQALAYACYMWSSCVGTNLALELAILYYGGHLVVSQQMSSGALISFFIYMLELGECLESIASVYTGLMQGVGAAEKVFEYLDRKPEHPADGTEAPDRCTGLVEFRDVTFAYPTRPETDILKGVSFTLRPGEVTALVGPSGSGKSSCVGLLENFYLPQQGQVLLDGKPVNTYQHEYLHSKVALVGQEPVLFARTVQENIAYGLTDAPSEEAVLEAATKANAHHFISTLPKGYQTSVGEKGTQLSGGQKQRVAIARALIRQPRVLILDEATSALDAESEHIVQQALNNIRQDHTVLVIAHRLSTVEKADNIIVIDRGRVAEQGSHSQLMAAAGLYCKLVQRQVLGIETGDEVLNKSENPKPGRARRRRRSSGSSNSEPECTARY</sequence>
<dbReference type="FunCoup" id="A0A672FZF8">
    <property type="interactions" value="84"/>
</dbReference>
<feature type="transmembrane region" description="Helical" evidence="22">
    <location>
        <begin position="416"/>
        <end position="441"/>
    </location>
</feature>
<dbReference type="FunFam" id="1.20.1560.10:FF:000031">
    <property type="entry name" value="ATP-binding cassette sub-family B member 9"/>
    <property type="match status" value="1"/>
</dbReference>
<dbReference type="InterPro" id="IPR003593">
    <property type="entry name" value="AAA+_ATPase"/>
</dbReference>
<evidence type="ECO:0000313" key="26">
    <source>
        <dbReference type="Proteomes" id="UP000472267"/>
    </source>
</evidence>
<dbReference type="Gene3D" id="1.20.1560.10">
    <property type="entry name" value="ABC transporter type 1, transmembrane domain"/>
    <property type="match status" value="2"/>
</dbReference>
<reference evidence="25" key="3">
    <citation type="submission" date="2025-09" db="UniProtKB">
        <authorList>
            <consortium name="Ensembl"/>
        </authorList>
    </citation>
    <scope>IDENTIFICATION</scope>
</reference>
<evidence type="ECO:0000313" key="25">
    <source>
        <dbReference type="Ensembl" id="ENSSFAP00005012166.1"/>
    </source>
</evidence>
<evidence type="ECO:0000256" key="14">
    <source>
        <dbReference type="ARBA" id="ARBA00055204"/>
    </source>
</evidence>